<geneLocation type="plasmid" evidence="1 2">
    <name>pREB6</name>
</geneLocation>
<dbReference type="AlphaFoldDB" id="A8ZPS6"/>
<evidence type="ECO:0000313" key="2">
    <source>
        <dbReference type="Proteomes" id="UP000000268"/>
    </source>
</evidence>
<dbReference type="KEGG" id="amr:AM1_F0133"/>
<dbReference type="EMBL" id="CP000843">
    <property type="protein sequence ID" value="ABW33051.1"/>
    <property type="molecule type" value="Genomic_DNA"/>
</dbReference>
<proteinExistence type="predicted"/>
<name>A8ZPS6_ACAM1</name>
<dbReference type="Proteomes" id="UP000000268">
    <property type="component" value="Plasmid pREB6"/>
</dbReference>
<sequence>MGSDERNEGRYLQAKYCLKKTVNRASKGYTFAVFLLRKVRKQN</sequence>
<keyword evidence="2" id="KW-1185">Reference proteome</keyword>
<dbReference type="HOGENOM" id="CLU_3228101_0_0_3"/>
<keyword evidence="1" id="KW-0614">Plasmid</keyword>
<gene>
    <name evidence="1" type="ordered locus">AM1_F0133</name>
</gene>
<organism evidence="1 2">
    <name type="scientific">Acaryochloris marina (strain MBIC 11017)</name>
    <dbReference type="NCBI Taxonomy" id="329726"/>
    <lineage>
        <taxon>Bacteria</taxon>
        <taxon>Bacillati</taxon>
        <taxon>Cyanobacteriota</taxon>
        <taxon>Cyanophyceae</taxon>
        <taxon>Acaryochloridales</taxon>
        <taxon>Acaryochloridaceae</taxon>
        <taxon>Acaryochloris</taxon>
    </lineage>
</organism>
<protein>
    <submittedName>
        <fullName evidence="1">Uncharacterized protein</fullName>
    </submittedName>
</protein>
<reference evidence="1 2" key="1">
    <citation type="journal article" date="2008" name="Proc. Natl. Acad. Sci. U.S.A.">
        <title>Niche adaptation and genome expansion in the chlorophyll d-producing cyanobacterium Acaryochloris marina.</title>
        <authorList>
            <person name="Swingley W.D."/>
            <person name="Chen M."/>
            <person name="Cheung P.C."/>
            <person name="Conrad A.L."/>
            <person name="Dejesa L.C."/>
            <person name="Hao J."/>
            <person name="Honchak B.M."/>
            <person name="Karbach L.E."/>
            <person name="Kurdoglu A."/>
            <person name="Lahiri S."/>
            <person name="Mastrian S.D."/>
            <person name="Miyashita H."/>
            <person name="Page L."/>
            <person name="Ramakrishna P."/>
            <person name="Satoh S."/>
            <person name="Sattley W.M."/>
            <person name="Shimada Y."/>
            <person name="Taylor H.L."/>
            <person name="Tomo T."/>
            <person name="Tsuchiya T."/>
            <person name="Wang Z.T."/>
            <person name="Raymond J."/>
            <person name="Mimuro M."/>
            <person name="Blankenship R.E."/>
            <person name="Touchman J.W."/>
        </authorList>
    </citation>
    <scope>NUCLEOTIDE SEQUENCE [LARGE SCALE GENOMIC DNA]</scope>
    <source>
        <strain evidence="2">MBIC 11017</strain>
        <plasmid evidence="2">Plasmid pREB6</plasmid>
    </source>
</reference>
<evidence type="ECO:0000313" key="1">
    <source>
        <dbReference type="EMBL" id="ABW33051.1"/>
    </source>
</evidence>
<accession>A8ZPS6</accession>